<dbReference type="SUPFAM" id="SSF48295">
    <property type="entry name" value="TrpR-like"/>
    <property type="match status" value="1"/>
</dbReference>
<dbReference type="SMART" id="SM00760">
    <property type="entry name" value="Bac_DnaA_C"/>
    <property type="match status" value="1"/>
</dbReference>
<dbReference type="InterPro" id="IPR013159">
    <property type="entry name" value="DnaA_C"/>
</dbReference>
<dbReference type="CDD" id="cd06571">
    <property type="entry name" value="Bac_DnaA_C"/>
    <property type="match status" value="1"/>
</dbReference>
<keyword evidence="3" id="KW-1185">Reference proteome</keyword>
<proteinExistence type="predicted"/>
<dbReference type="Proteomes" id="UP001596492">
    <property type="component" value="Unassembled WGS sequence"/>
</dbReference>
<comment type="caution">
    <text evidence="2">The sequence shown here is derived from an EMBL/GenBank/DDBJ whole genome shotgun (WGS) entry which is preliminary data.</text>
</comment>
<gene>
    <name evidence="2" type="ORF">ACFQS8_04760</name>
</gene>
<dbReference type="Gene3D" id="1.10.1750.10">
    <property type="match status" value="1"/>
</dbReference>
<evidence type="ECO:0000313" key="2">
    <source>
        <dbReference type="EMBL" id="MFC7290915.1"/>
    </source>
</evidence>
<dbReference type="Pfam" id="PF08299">
    <property type="entry name" value="Bac_DnaA_C"/>
    <property type="match status" value="1"/>
</dbReference>
<evidence type="ECO:0000313" key="3">
    <source>
        <dbReference type="Proteomes" id="UP001596492"/>
    </source>
</evidence>
<dbReference type="RefSeq" id="WP_382166119.1">
    <property type="nucleotide sequence ID" value="NZ_JBHTBR010000002.1"/>
</dbReference>
<sequence length="111" mass="12235">MQFVRQSEDAARARLASSLSGYVFDVSLSDLYSTTRGAQQISTARQVAMYLTHVSFGLSLARVAGAFMRDRSTVAHACHLIEDRRDDPEFDELLEALERAARAAPMPVSKA</sequence>
<feature type="domain" description="Chromosomal replication initiator DnaA C-terminal" evidence="1">
    <location>
        <begin position="21"/>
        <end position="81"/>
    </location>
</feature>
<name>A0ABW2IJC3_9PROT</name>
<accession>A0ABW2IJC3</accession>
<organism evidence="2 3">
    <name type="scientific">Hirschia litorea</name>
    <dbReference type="NCBI Taxonomy" id="1199156"/>
    <lineage>
        <taxon>Bacteria</taxon>
        <taxon>Pseudomonadati</taxon>
        <taxon>Pseudomonadota</taxon>
        <taxon>Alphaproteobacteria</taxon>
        <taxon>Hyphomonadales</taxon>
        <taxon>Hyphomonadaceae</taxon>
        <taxon>Hirschia</taxon>
    </lineage>
</organism>
<protein>
    <submittedName>
        <fullName evidence="2">Helix-turn-helix domain-containing protein</fullName>
    </submittedName>
</protein>
<evidence type="ECO:0000259" key="1">
    <source>
        <dbReference type="SMART" id="SM00760"/>
    </source>
</evidence>
<dbReference type="InterPro" id="IPR010921">
    <property type="entry name" value="Trp_repressor/repl_initiator"/>
</dbReference>
<reference evidence="3" key="1">
    <citation type="journal article" date="2019" name="Int. J. Syst. Evol. Microbiol.">
        <title>The Global Catalogue of Microorganisms (GCM) 10K type strain sequencing project: providing services to taxonomists for standard genome sequencing and annotation.</title>
        <authorList>
            <consortium name="The Broad Institute Genomics Platform"/>
            <consortium name="The Broad Institute Genome Sequencing Center for Infectious Disease"/>
            <person name="Wu L."/>
            <person name="Ma J."/>
        </authorList>
    </citation>
    <scope>NUCLEOTIDE SEQUENCE [LARGE SCALE GENOMIC DNA]</scope>
    <source>
        <strain evidence="3">CCUG 51308</strain>
    </source>
</reference>
<dbReference type="EMBL" id="JBHTBR010000002">
    <property type="protein sequence ID" value="MFC7290915.1"/>
    <property type="molecule type" value="Genomic_DNA"/>
</dbReference>